<accession>A0A9X2P8M3</accession>
<protein>
    <submittedName>
        <fullName evidence="3">OmpA family protein</fullName>
    </submittedName>
</protein>
<feature type="domain" description="OmpA-like" evidence="2">
    <location>
        <begin position="455"/>
        <end position="570"/>
    </location>
</feature>
<proteinExistence type="predicted"/>
<dbReference type="PANTHER" id="PTHR30329:SF21">
    <property type="entry name" value="LIPOPROTEIN YIAD-RELATED"/>
    <property type="match status" value="1"/>
</dbReference>
<dbReference type="GO" id="GO:0016020">
    <property type="term" value="C:membrane"/>
    <property type="evidence" value="ECO:0007669"/>
    <property type="project" value="UniProtKB-UniRule"/>
</dbReference>
<reference evidence="3" key="1">
    <citation type="submission" date="2022-08" db="EMBL/GenBank/DDBJ databases">
        <authorList>
            <person name="Zhang D."/>
        </authorList>
    </citation>
    <scope>NUCLEOTIDE SEQUENCE</scope>
    <source>
        <strain evidence="3">XJ19-11</strain>
    </source>
</reference>
<comment type="caution">
    <text evidence="3">The sequence shown here is derived from an EMBL/GenBank/DDBJ whole genome shotgun (WGS) entry which is preliminary data.</text>
</comment>
<dbReference type="PRINTS" id="PR01023">
    <property type="entry name" value="NAFLGMOTY"/>
</dbReference>
<gene>
    <name evidence="3" type="ORF">NU887_12170</name>
</gene>
<dbReference type="SUPFAM" id="SSF103088">
    <property type="entry name" value="OmpA-like"/>
    <property type="match status" value="1"/>
</dbReference>
<name>A0A9X2P8M3_9BACT</name>
<evidence type="ECO:0000256" key="1">
    <source>
        <dbReference type="PROSITE-ProRule" id="PRU00473"/>
    </source>
</evidence>
<dbReference type="Pfam" id="PF00691">
    <property type="entry name" value="OmpA"/>
    <property type="match status" value="1"/>
</dbReference>
<dbReference type="RefSeq" id="WP_258423657.1">
    <property type="nucleotide sequence ID" value="NZ_JANSUY010000010.1"/>
</dbReference>
<dbReference type="SUPFAM" id="SSF89372">
    <property type="entry name" value="Fucose-specific lectin"/>
    <property type="match status" value="1"/>
</dbReference>
<dbReference type="PANTHER" id="PTHR30329">
    <property type="entry name" value="STATOR ELEMENT OF FLAGELLAR MOTOR COMPLEX"/>
    <property type="match status" value="1"/>
</dbReference>
<dbReference type="CDD" id="cd07185">
    <property type="entry name" value="OmpA_C-like"/>
    <property type="match status" value="1"/>
</dbReference>
<dbReference type="InterPro" id="IPR036737">
    <property type="entry name" value="OmpA-like_sf"/>
</dbReference>
<dbReference type="InterPro" id="IPR006665">
    <property type="entry name" value="OmpA-like"/>
</dbReference>
<dbReference type="InterPro" id="IPR050330">
    <property type="entry name" value="Bact_OuterMem_StrucFunc"/>
</dbReference>
<keyword evidence="1" id="KW-0472">Membrane</keyword>
<dbReference type="EMBL" id="JANSUY010000010">
    <property type="protein sequence ID" value="MCR9015795.1"/>
    <property type="molecule type" value="Genomic_DNA"/>
</dbReference>
<organism evidence="3 4">
    <name type="scientific">Aquiflexum gelatinilyticum</name>
    <dbReference type="NCBI Taxonomy" id="2961943"/>
    <lineage>
        <taxon>Bacteria</taxon>
        <taxon>Pseudomonadati</taxon>
        <taxon>Bacteroidota</taxon>
        <taxon>Cytophagia</taxon>
        <taxon>Cytophagales</taxon>
        <taxon>Cyclobacteriaceae</taxon>
        <taxon>Aquiflexum</taxon>
    </lineage>
</organism>
<evidence type="ECO:0000313" key="4">
    <source>
        <dbReference type="Proteomes" id="UP001142175"/>
    </source>
</evidence>
<dbReference type="Gene3D" id="3.30.1330.60">
    <property type="entry name" value="OmpA-like domain"/>
    <property type="match status" value="1"/>
</dbReference>
<dbReference type="PROSITE" id="PS51123">
    <property type="entry name" value="OMPA_2"/>
    <property type="match status" value="1"/>
</dbReference>
<sequence>MNSENLSSYLKASGFFLLAFFLFSAVTGQEIIPIKSLNSPYDEQNPVFSSNGELFFTVGFNPQNNGGPIDFGDIWYSKPDNKGEWQIPQKVSDLSTNGLDVLVGFSDALTAMVYHSGQNGKKQGIHLYSRFGSSWNYLRPLEMGNFKNNGTHFSGRLSLDGNVLIMSMNSFGSFGNEDIYVSFKQSEGVWSSPLNVGSQVNTFAQEHSPYLSDDLQTLYFSSNFQENRRGKDIYYSQRSGSSWDSWTVPTPIGFTNTQGSEMGYVKFPGENNAIFTSTQNSEGFGDFFIVKFQTIQPLIVQVETAITEIPQPLENEDLPKIENSIASEIKDTLKIEKVTVLQVIPEVRVDSVSKIVETIPEETIIETPISTSNRNWNEVKILDAQTQSPIGYKIEISNERGIKREIPNQNQLWNELEDPQWVNLSISSKGFIPQLLDKNSWIESEGKEILLKPAVAGTAIILENIQFNRGTSDFADAKSIQVLDDFVFFLKENPEIKIRLEGHTDNAGDPSLNKDLSMKRASKIRAYLTINGIEFERIRTSGWGGTRPIADNNTEEGRTKNRRVEMLIEN</sequence>
<evidence type="ECO:0000313" key="3">
    <source>
        <dbReference type="EMBL" id="MCR9015795.1"/>
    </source>
</evidence>
<dbReference type="Proteomes" id="UP001142175">
    <property type="component" value="Unassembled WGS sequence"/>
</dbReference>
<keyword evidence="4" id="KW-1185">Reference proteome</keyword>
<dbReference type="AlphaFoldDB" id="A0A9X2P8M3"/>
<evidence type="ECO:0000259" key="2">
    <source>
        <dbReference type="PROSITE" id="PS51123"/>
    </source>
</evidence>